<evidence type="ECO:0000313" key="2">
    <source>
        <dbReference type="EMBL" id="KAL0247338.1"/>
    </source>
</evidence>
<evidence type="ECO:0000313" key="3">
    <source>
        <dbReference type="Proteomes" id="UP000054399"/>
    </source>
</evidence>
<comment type="caution">
    <text evidence="2">The sequence shown here is derived from an EMBL/GenBank/DDBJ whole genome shotgun (WGS) entry which is preliminary data.</text>
</comment>
<dbReference type="Proteomes" id="UP000054399">
    <property type="component" value="Unassembled WGS sequence"/>
</dbReference>
<sequence length="216" mass="25212">MDKDDVKVVYESKGLLGKIFRIVQADAHFSPSDLEQMGYPTDPRITRFPLHESLLDRLKPLKASYERDLQYDMRRYRVYEPEIPSGIAIRNKRRKRVRDQNLNEPLREAYNILVNNVRETAQKIVNDFEFKTTLTPMQVVARHCYALTYEEVHVRQWEQALAEGKFGEKPEDDEDSERLRPKPLISFAWCFCQEIIQIVSQAASNPSIPVGVTDPE</sequence>
<dbReference type="InterPro" id="IPR007855">
    <property type="entry name" value="RDRP"/>
</dbReference>
<evidence type="ECO:0000259" key="1">
    <source>
        <dbReference type="Pfam" id="PF26253"/>
    </source>
</evidence>
<proteinExistence type="predicted"/>
<dbReference type="PANTHER" id="PTHR23079:SF55">
    <property type="entry name" value="RNA-DIRECTED RNA POLYMERASE"/>
    <property type="match status" value="1"/>
</dbReference>
<dbReference type="GeneID" id="91991230"/>
<dbReference type="EMBL" id="ATAM02000007">
    <property type="protein sequence ID" value="KAL0247338.1"/>
    <property type="molecule type" value="Genomic_DNA"/>
</dbReference>
<gene>
    <name evidence="2" type="ORF">I308_104374</name>
</gene>
<dbReference type="Pfam" id="PF26253">
    <property type="entry name" value="RdRP_head"/>
    <property type="match status" value="1"/>
</dbReference>
<keyword evidence="3" id="KW-1185">Reference proteome</keyword>
<organism evidence="2 3">
    <name type="scientific">Cryptococcus tetragattii IND107</name>
    <dbReference type="NCBI Taxonomy" id="1296105"/>
    <lineage>
        <taxon>Eukaryota</taxon>
        <taxon>Fungi</taxon>
        <taxon>Dikarya</taxon>
        <taxon>Basidiomycota</taxon>
        <taxon>Agaricomycotina</taxon>
        <taxon>Tremellomycetes</taxon>
        <taxon>Tremellales</taxon>
        <taxon>Cryptococcaceae</taxon>
        <taxon>Cryptococcus</taxon>
        <taxon>Cryptococcus gattii species complex</taxon>
    </lineage>
</organism>
<dbReference type="RefSeq" id="XP_066613299.1">
    <property type="nucleotide sequence ID" value="XM_066758851.1"/>
</dbReference>
<dbReference type="PANTHER" id="PTHR23079">
    <property type="entry name" value="RNA-DEPENDENT RNA POLYMERASE"/>
    <property type="match status" value="1"/>
</dbReference>
<name>A0ABR3BRP9_9TREE</name>
<reference evidence="2 3" key="2">
    <citation type="submission" date="2024-01" db="EMBL/GenBank/DDBJ databases">
        <title>Comparative genomics of Cryptococcus and Kwoniella reveals pathogenesis evolution and contrasting modes of karyotype evolution via chromosome fusion or intercentromeric recombination.</title>
        <authorList>
            <person name="Coelho M.A."/>
            <person name="David-Palma M."/>
            <person name="Shea T."/>
            <person name="Bowers K."/>
            <person name="Mcginley-Smith S."/>
            <person name="Mohammad A.W."/>
            <person name="Gnirke A."/>
            <person name="Yurkov A.M."/>
            <person name="Nowrousian M."/>
            <person name="Sun S."/>
            <person name="Cuomo C.A."/>
            <person name="Heitman J."/>
        </authorList>
    </citation>
    <scope>NUCLEOTIDE SEQUENCE [LARGE SCALE GENOMIC DNA]</scope>
    <source>
        <strain evidence="2 3">IND107</strain>
    </source>
</reference>
<accession>A0ABR3BRP9</accession>
<protein>
    <recommendedName>
        <fullName evidence="1">RDRP C-terminal head domain-containing protein</fullName>
    </recommendedName>
</protein>
<dbReference type="InterPro" id="IPR058752">
    <property type="entry name" value="RDRP_C_head"/>
</dbReference>
<reference evidence="3" key="1">
    <citation type="submission" date="2015-01" db="EMBL/GenBank/DDBJ databases">
        <title>The Genome Sequence of Cryptococcus gattii MMRL2647.</title>
        <authorList>
            <consortium name="The Broad Institute Genomics Platform"/>
            <person name="Cuomo C."/>
            <person name="Litvintseva A."/>
            <person name="Chen Y."/>
            <person name="Heitman J."/>
            <person name="Sun S."/>
            <person name="Springer D."/>
            <person name="Dromer F."/>
            <person name="Young S."/>
            <person name="Zeng Q."/>
            <person name="Gargeya S."/>
            <person name="Abouelleil A."/>
            <person name="Alvarado L."/>
            <person name="Chapman S.B."/>
            <person name="Gainer-Dewar J."/>
            <person name="Goldberg J."/>
            <person name="Griggs A."/>
            <person name="Gujja S."/>
            <person name="Hansen M."/>
            <person name="Howarth C."/>
            <person name="Imamovic A."/>
            <person name="Larimer J."/>
            <person name="Murphy C."/>
            <person name="Naylor J."/>
            <person name="Pearson M."/>
            <person name="Priest M."/>
            <person name="Roberts A."/>
            <person name="Saif S."/>
            <person name="Shea T."/>
            <person name="Sykes S."/>
            <person name="Wortman J."/>
            <person name="Nusbaum C."/>
            <person name="Birren B."/>
        </authorList>
    </citation>
    <scope>NUCLEOTIDE SEQUENCE [LARGE SCALE GENOMIC DNA]</scope>
    <source>
        <strain evidence="3">IND107</strain>
    </source>
</reference>
<feature type="domain" description="RDRP C-terminal head" evidence="1">
    <location>
        <begin position="51"/>
        <end position="200"/>
    </location>
</feature>